<dbReference type="EMBL" id="VUNI01000001">
    <property type="protein sequence ID" value="MST73551.1"/>
    <property type="molecule type" value="Genomic_DNA"/>
</dbReference>
<dbReference type="RefSeq" id="WP_154427818.1">
    <property type="nucleotide sequence ID" value="NZ_VUNI01000001.1"/>
</dbReference>
<feature type="transmembrane region" description="Helical" evidence="1">
    <location>
        <begin position="21"/>
        <end position="43"/>
    </location>
</feature>
<feature type="transmembrane region" description="Helical" evidence="1">
    <location>
        <begin position="362"/>
        <end position="383"/>
    </location>
</feature>
<evidence type="ECO:0000313" key="3">
    <source>
        <dbReference type="Proteomes" id="UP000474024"/>
    </source>
</evidence>
<feature type="transmembrane region" description="Helical" evidence="1">
    <location>
        <begin position="328"/>
        <end position="350"/>
    </location>
</feature>
<keyword evidence="1" id="KW-1133">Transmembrane helix</keyword>
<evidence type="ECO:0000256" key="1">
    <source>
        <dbReference type="SAM" id="Phobius"/>
    </source>
</evidence>
<dbReference type="Proteomes" id="UP000474024">
    <property type="component" value="Unassembled WGS sequence"/>
</dbReference>
<reference evidence="2 3" key="1">
    <citation type="submission" date="2019-08" db="EMBL/GenBank/DDBJ databases">
        <title>In-depth cultivation of the pig gut microbiome towards novel bacterial diversity and tailored functional studies.</title>
        <authorList>
            <person name="Wylensek D."/>
            <person name="Hitch T.C.A."/>
            <person name="Clavel T."/>
        </authorList>
    </citation>
    <scope>NUCLEOTIDE SEQUENCE [LARGE SCALE GENOMIC DNA]</scope>
    <source>
        <strain evidence="2 3">MUC/MUC-530-WT-4D</strain>
    </source>
</reference>
<feature type="transmembrane region" description="Helical" evidence="1">
    <location>
        <begin position="72"/>
        <end position="93"/>
    </location>
</feature>
<gene>
    <name evidence="2" type="ORF">FYJ75_00695</name>
</gene>
<organism evidence="2 3">
    <name type="scientific">Roseburia porci</name>
    <dbReference type="NCBI Taxonomy" id="2605790"/>
    <lineage>
        <taxon>Bacteria</taxon>
        <taxon>Bacillati</taxon>
        <taxon>Bacillota</taxon>
        <taxon>Clostridia</taxon>
        <taxon>Lachnospirales</taxon>
        <taxon>Lachnospiraceae</taxon>
        <taxon>Roseburia</taxon>
    </lineage>
</organism>
<protein>
    <submittedName>
        <fullName evidence="2">ABC transporter permease</fullName>
    </submittedName>
</protein>
<feature type="transmembrane region" description="Helical" evidence="1">
    <location>
        <begin position="149"/>
        <end position="174"/>
    </location>
</feature>
<feature type="transmembrane region" description="Helical" evidence="1">
    <location>
        <begin position="298"/>
        <end position="322"/>
    </location>
</feature>
<feature type="transmembrane region" description="Helical" evidence="1">
    <location>
        <begin position="259"/>
        <end position="278"/>
    </location>
</feature>
<name>A0A6L5YPE7_9FIRM</name>
<dbReference type="AlphaFoldDB" id="A0A6L5YPE7"/>
<sequence length="657" mass="74843">MKSKTFSFSKTIFHKNATLYWPLWGIYTLILQLILPLSLWGGFRNASRTFQGGPTVDEARFEVLANVLELQLPMFLVFVMAVVFAMAFFSYLFNGRSSNMIHALPVTRADLYGTNLITGLVFLIVPQVIAFMLSVLVCLAYGVSNVQYLGIWILVMAGFSIACYGMAVLCVMLTGQMLAVAAYYVIGNFLYVGVRTIVSLIISIFAFGIDYSDVVQAIHLEFLSPFYYAFRLVNFHKKTEWVNNTYTAVRGISFSGAHIVAGYTLMGVMLFVLSYFLYKKRQLESAGDFLTFPVLKPIFRWGVGFCGSFSLACMTAGILMTMNIGEELPIFIVGIMIYGIVFFYVAEMLVRKSFRVFCKKRWGECAIYTVFLLASFGCMMLTAGKIESFCPDQDDVQTAFVYLDYPIEYETEDVKQVLDLQKQILSDSRELKKQERESDEQAVIDILYRTSKGNWISREYTVPLDSEQFDYAAQIQKKELEKDPFMKQLVCYDYENIQIKGGTLERYDQDMNYQGDREISQEQAQSIYDALCKDAEEGSLQKYNMPYCEEDGEDDETPYSYQLYLEYQLPEGATYENIYERCQKNSGYSTSVMETARKGIYSSRTVYDADEDSGGYGPVPYSYKRDGTWTIPVSIGKECTNTMRALIENGVISSEEQ</sequence>
<feature type="transmembrane region" description="Helical" evidence="1">
    <location>
        <begin position="181"/>
        <end position="207"/>
    </location>
</feature>
<feature type="transmembrane region" description="Helical" evidence="1">
    <location>
        <begin position="114"/>
        <end position="143"/>
    </location>
</feature>
<keyword evidence="1" id="KW-0812">Transmembrane</keyword>
<evidence type="ECO:0000313" key="2">
    <source>
        <dbReference type="EMBL" id="MST73551.1"/>
    </source>
</evidence>
<proteinExistence type="predicted"/>
<keyword evidence="1" id="KW-0472">Membrane</keyword>
<keyword evidence="3" id="KW-1185">Reference proteome</keyword>
<accession>A0A6L5YPE7</accession>
<comment type="caution">
    <text evidence="2">The sequence shown here is derived from an EMBL/GenBank/DDBJ whole genome shotgun (WGS) entry which is preliminary data.</text>
</comment>